<dbReference type="InterPro" id="IPR011576">
    <property type="entry name" value="Pyridox_Oxase_N"/>
</dbReference>
<dbReference type="SUPFAM" id="SSF50475">
    <property type="entry name" value="FMN-binding split barrel"/>
    <property type="match status" value="1"/>
</dbReference>
<dbReference type="AlphaFoldDB" id="A0A7G9RME2"/>
<dbReference type="NCBIfam" id="TIGR04025">
    <property type="entry name" value="PPOX_FMN_DR2398"/>
    <property type="match status" value="1"/>
</dbReference>
<accession>A0A7G9RME2</accession>
<dbReference type="Proteomes" id="UP000515811">
    <property type="component" value="Chromosome"/>
</dbReference>
<organism evidence="2 3">
    <name type="scientific">Diaphorobacter ruginosibacter</name>
    <dbReference type="NCBI Taxonomy" id="1715720"/>
    <lineage>
        <taxon>Bacteria</taxon>
        <taxon>Pseudomonadati</taxon>
        <taxon>Pseudomonadota</taxon>
        <taxon>Betaproteobacteria</taxon>
        <taxon>Burkholderiales</taxon>
        <taxon>Comamonadaceae</taxon>
        <taxon>Diaphorobacter</taxon>
    </lineage>
</organism>
<dbReference type="RefSeq" id="WP_187597033.1">
    <property type="nucleotide sequence ID" value="NZ_CP060714.1"/>
</dbReference>
<sequence length="208" mass="23082">MITTAEQLRAIYAQPAERALRKQLDHLDAYCQRIIALSPFCVIATAGEGGALLDASPRGGPRGFVKCADAHRLLLPDAGGNNRLDSLTNLLRDPRIAMLFFVPGVDETLRVNGTARLRDEPEFIGQFEGERQLPKLVIEVQVSEAYLHCAKALMRSKLWSADAQIERSELPTLNQIIHAQMGSMTAPESQDDMVRRYRQQIVDEQGAS</sequence>
<evidence type="ECO:0000259" key="1">
    <source>
        <dbReference type="Pfam" id="PF01243"/>
    </source>
</evidence>
<dbReference type="InterPro" id="IPR024029">
    <property type="entry name" value="Pyridox_Oxase_FMN-dep"/>
</dbReference>
<feature type="domain" description="Pyridoxamine 5'-phosphate oxidase N-terminal" evidence="1">
    <location>
        <begin position="31"/>
        <end position="149"/>
    </location>
</feature>
<protein>
    <submittedName>
        <fullName evidence="2">Pyridoxamine 5'-phosphate oxidase family protein</fullName>
    </submittedName>
</protein>
<dbReference type="Gene3D" id="2.30.110.10">
    <property type="entry name" value="Electron Transport, Fmn-binding Protein, Chain A"/>
    <property type="match status" value="1"/>
</dbReference>
<name>A0A7G9RME2_9BURK</name>
<evidence type="ECO:0000313" key="2">
    <source>
        <dbReference type="EMBL" id="QNN56767.1"/>
    </source>
</evidence>
<reference evidence="2 3" key="1">
    <citation type="submission" date="2020-08" db="EMBL/GenBank/DDBJ databases">
        <title>Genome sequence of Diaphorobacter ruginosibacter DSM 27467T.</title>
        <authorList>
            <person name="Hyun D.-W."/>
            <person name="Bae J.-W."/>
        </authorList>
    </citation>
    <scope>NUCLEOTIDE SEQUENCE [LARGE SCALE GENOMIC DNA]</scope>
    <source>
        <strain evidence="2 3">DSM 27467</strain>
    </source>
</reference>
<dbReference type="Pfam" id="PF01243">
    <property type="entry name" value="PNPOx_N"/>
    <property type="match status" value="1"/>
</dbReference>
<dbReference type="PANTHER" id="PTHR42815">
    <property type="entry name" value="FAD-BINDING, PUTATIVE (AFU_ORTHOLOGUE AFUA_6G07600)-RELATED"/>
    <property type="match status" value="1"/>
</dbReference>
<keyword evidence="3" id="KW-1185">Reference proteome</keyword>
<dbReference type="InterPro" id="IPR012349">
    <property type="entry name" value="Split_barrel_FMN-bd"/>
</dbReference>
<dbReference type="EMBL" id="CP060714">
    <property type="protein sequence ID" value="QNN56767.1"/>
    <property type="molecule type" value="Genomic_DNA"/>
</dbReference>
<evidence type="ECO:0000313" key="3">
    <source>
        <dbReference type="Proteomes" id="UP000515811"/>
    </source>
</evidence>
<dbReference type="KEGG" id="drg:H9K76_20010"/>
<dbReference type="PANTHER" id="PTHR42815:SF2">
    <property type="entry name" value="FAD-BINDING, PUTATIVE (AFU_ORTHOLOGUE AFUA_6G07600)-RELATED"/>
    <property type="match status" value="1"/>
</dbReference>
<proteinExistence type="predicted"/>
<gene>
    <name evidence="2" type="ORF">H9K76_20010</name>
</gene>